<comment type="caution">
    <text evidence="1">The sequence shown here is derived from an EMBL/GenBank/DDBJ whole genome shotgun (WGS) entry which is preliminary data.</text>
</comment>
<proteinExistence type="predicted"/>
<gene>
    <name evidence="1" type="ORF">Pint_31062</name>
</gene>
<organism evidence="1 2">
    <name type="scientific">Pistacia integerrima</name>
    <dbReference type="NCBI Taxonomy" id="434235"/>
    <lineage>
        <taxon>Eukaryota</taxon>
        <taxon>Viridiplantae</taxon>
        <taxon>Streptophyta</taxon>
        <taxon>Embryophyta</taxon>
        <taxon>Tracheophyta</taxon>
        <taxon>Spermatophyta</taxon>
        <taxon>Magnoliopsida</taxon>
        <taxon>eudicotyledons</taxon>
        <taxon>Gunneridae</taxon>
        <taxon>Pentapetalae</taxon>
        <taxon>rosids</taxon>
        <taxon>malvids</taxon>
        <taxon>Sapindales</taxon>
        <taxon>Anacardiaceae</taxon>
        <taxon>Pistacia</taxon>
    </lineage>
</organism>
<dbReference type="EMBL" id="CM047746">
    <property type="protein sequence ID" value="KAJ0020324.1"/>
    <property type="molecule type" value="Genomic_DNA"/>
</dbReference>
<accession>A0ACC0XP76</accession>
<evidence type="ECO:0000313" key="2">
    <source>
        <dbReference type="Proteomes" id="UP001163603"/>
    </source>
</evidence>
<reference evidence="2" key="1">
    <citation type="journal article" date="2023" name="G3 (Bethesda)">
        <title>Genome assembly and association tests identify interacting loci associated with vigor, precocity, and sex in interspecific pistachio rootstocks.</title>
        <authorList>
            <person name="Palmer W."/>
            <person name="Jacygrad E."/>
            <person name="Sagayaradj S."/>
            <person name="Cavanaugh K."/>
            <person name="Han R."/>
            <person name="Bertier L."/>
            <person name="Beede B."/>
            <person name="Kafkas S."/>
            <person name="Golino D."/>
            <person name="Preece J."/>
            <person name="Michelmore R."/>
        </authorList>
    </citation>
    <scope>NUCLEOTIDE SEQUENCE [LARGE SCALE GENOMIC DNA]</scope>
</reference>
<sequence>MQSPLSSSGTLLERENNRRSNQARRVHCKRSSAWADLPEELLEIISRSLNIVDYQNLGRVCRSWRLFYSEFKQSFLTSHSPLIVYASTRAKKYCYFFDIATRMKYKTKLPRHICNFKFCLGVSSGYLIMLCLKTNDVSRDYLWVINPFTGHQIQFPCMPWPHCIEDYHDSCFSRSIFASFFASFGSQGQDFLIMILSKYVKVLQFCTSRDNKWKQYHYYNKGGHILDIVVFDGRIYVINSDSRIGIFNLRSCDLRFLELNFAPRFGSHFDKSIRLVASNGQLFVVDSPKVYRIDLSRKEWVKVYNLGDQALFLGHGDMMCSKVINPSKWGGQSNCIYDLFPFNNKEPWKTITRYNLFPFNHQEPRETIIVDFPQKGEGKGYASTKICSWYFLPVSSSIENVRDE</sequence>
<protein>
    <submittedName>
        <fullName evidence="1">Uncharacterized protein</fullName>
    </submittedName>
</protein>
<evidence type="ECO:0000313" key="1">
    <source>
        <dbReference type="EMBL" id="KAJ0020324.1"/>
    </source>
</evidence>
<keyword evidence="2" id="KW-1185">Reference proteome</keyword>
<dbReference type="Proteomes" id="UP001163603">
    <property type="component" value="Chromosome 11"/>
</dbReference>
<name>A0ACC0XP76_9ROSI</name>